<dbReference type="InterPro" id="IPR005143">
    <property type="entry name" value="TF_LuxR_autoind-bd_dom"/>
</dbReference>
<dbReference type="InterPro" id="IPR016032">
    <property type="entry name" value="Sig_transdc_resp-reg_C-effctor"/>
</dbReference>
<dbReference type="Pfam" id="PF00196">
    <property type="entry name" value="GerE"/>
    <property type="match status" value="1"/>
</dbReference>
<accession>A0A423I7G8</accession>
<feature type="domain" description="HTH luxR-type" evidence="4">
    <location>
        <begin position="169"/>
        <end position="234"/>
    </location>
</feature>
<evidence type="ECO:0000259" key="4">
    <source>
        <dbReference type="PROSITE" id="PS50043"/>
    </source>
</evidence>
<dbReference type="InterPro" id="IPR036388">
    <property type="entry name" value="WH-like_DNA-bd_sf"/>
</dbReference>
<dbReference type="EMBL" id="MOBK01000005">
    <property type="protein sequence ID" value="RON21319.1"/>
    <property type="molecule type" value="Genomic_DNA"/>
</dbReference>
<dbReference type="Gene3D" id="1.10.10.10">
    <property type="entry name" value="Winged helix-like DNA-binding domain superfamily/Winged helix DNA-binding domain"/>
    <property type="match status" value="1"/>
</dbReference>
<name>A0A423I7G8_9PSED</name>
<evidence type="ECO:0000256" key="3">
    <source>
        <dbReference type="ARBA" id="ARBA00023163"/>
    </source>
</evidence>
<organism evidence="5 6">
    <name type="scientific">Pseudomonas brassicacearum</name>
    <dbReference type="NCBI Taxonomy" id="930166"/>
    <lineage>
        <taxon>Bacteria</taxon>
        <taxon>Pseudomonadati</taxon>
        <taxon>Pseudomonadota</taxon>
        <taxon>Gammaproteobacteria</taxon>
        <taxon>Pseudomonadales</taxon>
        <taxon>Pseudomonadaceae</taxon>
        <taxon>Pseudomonas</taxon>
    </lineage>
</organism>
<keyword evidence="3" id="KW-0804">Transcription</keyword>
<keyword evidence="1" id="KW-0805">Transcription regulation</keyword>
<dbReference type="PANTHER" id="PTHR44688">
    <property type="entry name" value="DNA-BINDING TRANSCRIPTIONAL ACTIVATOR DEVR_DOSR"/>
    <property type="match status" value="1"/>
</dbReference>
<dbReference type="CDD" id="cd06170">
    <property type="entry name" value="LuxR_C_like"/>
    <property type="match status" value="1"/>
</dbReference>
<gene>
    <name evidence="5" type="ORF">BK660_11615</name>
</gene>
<dbReference type="SMART" id="SM00421">
    <property type="entry name" value="HTH_LUXR"/>
    <property type="match status" value="1"/>
</dbReference>
<comment type="caution">
    <text evidence="5">The sequence shown here is derived from an EMBL/GenBank/DDBJ whole genome shotgun (WGS) entry which is preliminary data.</text>
</comment>
<evidence type="ECO:0000256" key="1">
    <source>
        <dbReference type="ARBA" id="ARBA00023015"/>
    </source>
</evidence>
<dbReference type="InterPro" id="IPR036693">
    <property type="entry name" value="TF_LuxR_autoind-bd_dom_sf"/>
</dbReference>
<protein>
    <submittedName>
        <fullName evidence="5">LuxR family transcriptional regulator</fullName>
    </submittedName>
</protein>
<evidence type="ECO:0000313" key="5">
    <source>
        <dbReference type="EMBL" id="RON21319.1"/>
    </source>
</evidence>
<dbReference type="SUPFAM" id="SSF46894">
    <property type="entry name" value="C-terminal effector domain of the bipartite response regulators"/>
    <property type="match status" value="1"/>
</dbReference>
<dbReference type="PROSITE" id="PS50043">
    <property type="entry name" value="HTH_LUXR_2"/>
    <property type="match status" value="1"/>
</dbReference>
<dbReference type="GO" id="GO:0003677">
    <property type="term" value="F:DNA binding"/>
    <property type="evidence" value="ECO:0007669"/>
    <property type="project" value="UniProtKB-KW"/>
</dbReference>
<dbReference type="InterPro" id="IPR000792">
    <property type="entry name" value="Tscrpt_reg_LuxR_C"/>
</dbReference>
<evidence type="ECO:0000256" key="2">
    <source>
        <dbReference type="ARBA" id="ARBA00023125"/>
    </source>
</evidence>
<dbReference type="RefSeq" id="WP_123433489.1">
    <property type="nucleotide sequence ID" value="NZ_MOBK01000005.1"/>
</dbReference>
<proteinExistence type="predicted"/>
<dbReference type="Pfam" id="PF03472">
    <property type="entry name" value="Autoind_bind"/>
    <property type="match status" value="1"/>
</dbReference>
<dbReference type="GO" id="GO:0006355">
    <property type="term" value="P:regulation of DNA-templated transcription"/>
    <property type="evidence" value="ECO:0007669"/>
    <property type="project" value="InterPro"/>
</dbReference>
<evidence type="ECO:0000313" key="6">
    <source>
        <dbReference type="Proteomes" id="UP000285636"/>
    </source>
</evidence>
<dbReference type="AlphaFoldDB" id="A0A423I7G8"/>
<dbReference type="PRINTS" id="PR00038">
    <property type="entry name" value="HTHLUXR"/>
</dbReference>
<dbReference type="SUPFAM" id="SSF75516">
    <property type="entry name" value="Pheromone-binding domain of LuxR-like quorum-sensing transcription factors"/>
    <property type="match status" value="1"/>
</dbReference>
<reference evidence="5 6" key="1">
    <citation type="submission" date="2016-10" db="EMBL/GenBank/DDBJ databases">
        <title>Comparative genome analysis of multiple Pseudomonas spp. focuses on biocontrol and plant growth promoting traits.</title>
        <authorList>
            <person name="Tao X.-Y."/>
            <person name="Taylor C.G."/>
        </authorList>
    </citation>
    <scope>NUCLEOTIDE SEQUENCE [LARGE SCALE GENOMIC DNA]</scope>
    <source>
        <strain evidence="5 6">38D7</strain>
    </source>
</reference>
<sequence>MEMWKKSQLRQLSDAREIKSAYEISLDLIQNLGFNFCSFSITSPEARHLHDTLNFNNYPYDWNTKYEQEHYGDIDPILAHCRRSVLPILWEDEVFSKTPQLRLAQKQQGLQHGWSQSVHDGSGLCSMFSLARSSSPISAYELYENLGYAIFISHQLHGLVAQKLRQRLPTASTPHLSTREIEILTLSADGKTAYECSRILSISERTINYHVQSCIHKFGVNNKIAAVIKAVRVGAI</sequence>
<dbReference type="Gene3D" id="3.30.450.80">
    <property type="entry name" value="Transcription factor LuxR-like, autoinducer-binding domain"/>
    <property type="match status" value="1"/>
</dbReference>
<dbReference type="PANTHER" id="PTHR44688:SF16">
    <property type="entry name" value="DNA-BINDING TRANSCRIPTIONAL ACTIVATOR DEVR_DOSR"/>
    <property type="match status" value="1"/>
</dbReference>
<dbReference type="Proteomes" id="UP000285636">
    <property type="component" value="Unassembled WGS sequence"/>
</dbReference>
<keyword evidence="2" id="KW-0238">DNA-binding</keyword>